<dbReference type="AlphaFoldDB" id="A0A1H6Q5V8"/>
<evidence type="ECO:0000313" key="1">
    <source>
        <dbReference type="EMBL" id="SEI37276.1"/>
    </source>
</evidence>
<protein>
    <recommendedName>
        <fullName evidence="3">Alpha/beta hydrolase</fullName>
    </recommendedName>
</protein>
<dbReference type="InterPro" id="IPR010297">
    <property type="entry name" value="DUF900_hydrolase"/>
</dbReference>
<proteinExistence type="predicted"/>
<keyword evidence="2" id="KW-1185">Reference proteome</keyword>
<dbReference type="OrthoDB" id="912258at2"/>
<evidence type="ECO:0000313" key="2">
    <source>
        <dbReference type="Proteomes" id="UP000199532"/>
    </source>
</evidence>
<organism evidence="1 2">
    <name type="scientific">Dyadobacter koreensis</name>
    <dbReference type="NCBI Taxonomy" id="408657"/>
    <lineage>
        <taxon>Bacteria</taxon>
        <taxon>Pseudomonadati</taxon>
        <taxon>Bacteroidota</taxon>
        <taxon>Cytophagia</taxon>
        <taxon>Cytophagales</taxon>
        <taxon>Spirosomataceae</taxon>
        <taxon>Dyadobacter</taxon>
    </lineage>
</organism>
<dbReference type="Proteomes" id="UP000199532">
    <property type="component" value="Unassembled WGS sequence"/>
</dbReference>
<name>A0A1H6Q5V8_9BACT</name>
<dbReference type="EMBL" id="FNXY01000001">
    <property type="protein sequence ID" value="SEI37276.1"/>
    <property type="molecule type" value="Genomic_DNA"/>
</dbReference>
<gene>
    <name evidence="1" type="ORF">SAMN04487995_0097</name>
</gene>
<accession>A0A1H6Q5V8</accession>
<evidence type="ECO:0008006" key="3">
    <source>
        <dbReference type="Google" id="ProtNLM"/>
    </source>
</evidence>
<sequence>MLKALIKFDLDHVSQRPLVNSSFSGFYKKGEAVNIASARYEENEKLWYVLENGIQIDSHFVEVEPYSGLGEQDKIQFFLCYRNLDEHNNPSLDDETAPDQLYFAQITTPSDSRRFLVNHWDENTFVNAVMNAVKPLAAERKHVFIYIHGFDWEPGLKLDLPSTFVQSYMNHSANSIAKIIYFGWPSTGWRTKADDKAIQAGEHFTKKNFFNYFKQLSDALKAEGKCLNLIVHSFGHQLLNGMINPGADHVKNIPEGIFEHIFLMAPDITHLAVQKDGVILRNIKKTRKGKHYTYNFTPLTKLASKVHIFYNELDYLLYLSTQKFNGNKSTGIFNSKPDAKGITTDYRNLGNYGRALFDKPGSGLTPGDGFNFVDVQDLVKTEMAADPLYYPFQNLKDESRLRAIKDIRENSNYEGLALLDTFWNRHFLMTHHQYLFTCRPVVDHVLSLLNKISEPEPSVQNLVV</sequence>
<dbReference type="Pfam" id="PF05990">
    <property type="entry name" value="DUF900"/>
    <property type="match status" value="1"/>
</dbReference>
<dbReference type="RefSeq" id="WP_090330673.1">
    <property type="nucleotide sequence ID" value="NZ_FNXY01000001.1"/>
</dbReference>
<reference evidence="1 2" key="1">
    <citation type="submission" date="2016-10" db="EMBL/GenBank/DDBJ databases">
        <authorList>
            <person name="de Groot N.N."/>
        </authorList>
    </citation>
    <scope>NUCLEOTIDE SEQUENCE [LARGE SCALE GENOMIC DNA]</scope>
    <source>
        <strain evidence="1 2">DSM 19938</strain>
    </source>
</reference>